<evidence type="ECO:0000256" key="1">
    <source>
        <dbReference type="ARBA" id="ARBA00009369"/>
    </source>
</evidence>
<dbReference type="InterPro" id="IPR007221">
    <property type="entry name" value="MreC"/>
</dbReference>
<dbReference type="PANTHER" id="PTHR34138:SF1">
    <property type="entry name" value="CELL SHAPE-DETERMINING PROTEIN MREC"/>
    <property type="match status" value="1"/>
</dbReference>
<keyword evidence="6" id="KW-0472">Membrane</keyword>
<dbReference type="NCBIfam" id="NF010532">
    <property type="entry name" value="PRK13922.9-3"/>
    <property type="match status" value="1"/>
</dbReference>
<dbReference type="EMBL" id="CDOD01000004">
    <property type="protein sequence ID" value="CEN32816.1"/>
    <property type="molecule type" value="Genomic_DNA"/>
</dbReference>
<organism evidence="8 9">
    <name type="scientific">Capnocytophaga cynodegmi</name>
    <dbReference type="NCBI Taxonomy" id="28189"/>
    <lineage>
        <taxon>Bacteria</taxon>
        <taxon>Pseudomonadati</taxon>
        <taxon>Bacteroidota</taxon>
        <taxon>Flavobacteriia</taxon>
        <taxon>Flavobacteriales</taxon>
        <taxon>Flavobacteriaceae</taxon>
        <taxon>Capnocytophaga</taxon>
    </lineage>
</organism>
<dbReference type="PIRSF" id="PIRSF038471">
    <property type="entry name" value="MreC"/>
    <property type="match status" value="1"/>
</dbReference>
<evidence type="ECO:0000256" key="2">
    <source>
        <dbReference type="ARBA" id="ARBA00013855"/>
    </source>
</evidence>
<keyword evidence="3 5" id="KW-0133">Cell shape</keyword>
<dbReference type="InterPro" id="IPR042175">
    <property type="entry name" value="Cell/Rod_MreC_2"/>
</dbReference>
<dbReference type="InterPro" id="IPR055342">
    <property type="entry name" value="MreC_beta-barrel_core"/>
</dbReference>
<sequence>MQQIILFFIRKRNFFVFLLLFSFSIFLTIKDNYYPQSKYINSANIVSGNLYNFSSYWAQYFDLRGQNNILSEENKQLRSQIFALENQLKQSILTDSISFFDTSQYEVRRANVIKNSFLRKKNYLTIDKGEKEGVKQDMGVISPNGIVGIVENTSGEFATVQSVLNIKSSLNAMVKRTGHFGSLKWNGQELNIVQLVDIPNIAPIRKGDTIVTGGMSSIFPKGIPVGQIMNITKSQMDNSFVVDIKLFTDMSNVDFIYIIENKDKEEISNLESQNPNE</sequence>
<comment type="similarity">
    <text evidence="1 5">Belongs to the MreC family.</text>
</comment>
<comment type="function">
    <text evidence="5">Involved in formation and maintenance of cell shape.</text>
</comment>
<proteinExistence type="inferred from homology"/>
<keyword evidence="9" id="KW-1185">Reference proteome</keyword>
<evidence type="ECO:0000313" key="9">
    <source>
        <dbReference type="Proteomes" id="UP000038055"/>
    </source>
</evidence>
<evidence type="ECO:0000256" key="6">
    <source>
        <dbReference type="SAM" id="Phobius"/>
    </source>
</evidence>
<evidence type="ECO:0000256" key="3">
    <source>
        <dbReference type="ARBA" id="ARBA00022960"/>
    </source>
</evidence>
<evidence type="ECO:0000256" key="5">
    <source>
        <dbReference type="PIRNR" id="PIRNR038471"/>
    </source>
</evidence>
<dbReference type="AlphaFoldDB" id="A0A0B7GZU6"/>
<dbReference type="Pfam" id="PF04085">
    <property type="entry name" value="MreC"/>
    <property type="match status" value="1"/>
</dbReference>
<feature type="domain" description="Rod shape-determining protein MreC beta-barrel core" evidence="7">
    <location>
        <begin position="112"/>
        <end position="260"/>
    </location>
</feature>
<reference evidence="9" key="1">
    <citation type="submission" date="2015-01" db="EMBL/GenBank/DDBJ databases">
        <authorList>
            <person name="MANFREDI Pablo"/>
        </authorList>
    </citation>
    <scope>NUCLEOTIDE SEQUENCE [LARGE SCALE GENOMIC DNA]</scope>
    <source>
        <strain evidence="9">Ccyn2B</strain>
    </source>
</reference>
<evidence type="ECO:0000256" key="4">
    <source>
        <dbReference type="ARBA" id="ARBA00032089"/>
    </source>
</evidence>
<dbReference type="GO" id="GO:0005886">
    <property type="term" value="C:plasma membrane"/>
    <property type="evidence" value="ECO:0007669"/>
    <property type="project" value="TreeGrafter"/>
</dbReference>
<dbReference type="STRING" id="28189.CCYN74_110056"/>
<dbReference type="PANTHER" id="PTHR34138">
    <property type="entry name" value="CELL SHAPE-DETERMINING PROTEIN MREC"/>
    <property type="match status" value="1"/>
</dbReference>
<keyword evidence="6" id="KW-1133">Transmembrane helix</keyword>
<keyword evidence="6" id="KW-0812">Transmembrane</keyword>
<dbReference type="Proteomes" id="UP000038055">
    <property type="component" value="Unassembled WGS sequence"/>
</dbReference>
<name>A0A0B7GZU6_9FLAO</name>
<gene>
    <name evidence="8" type="primary">mreC</name>
    <name evidence="8" type="ORF">CCYN2B_120110</name>
</gene>
<dbReference type="RefSeq" id="WP_041990300.1">
    <property type="nucleotide sequence ID" value="NZ_CDOD01000004.1"/>
</dbReference>
<dbReference type="eggNOG" id="COG1792">
    <property type="taxonomic scope" value="Bacteria"/>
</dbReference>
<dbReference type="InterPro" id="IPR042177">
    <property type="entry name" value="Cell/Rod_1"/>
</dbReference>
<protein>
    <recommendedName>
        <fullName evidence="2 5">Cell shape-determining protein MreC</fullName>
    </recommendedName>
    <alternativeName>
        <fullName evidence="4 5">Cell shape protein MreC</fullName>
    </alternativeName>
</protein>
<evidence type="ECO:0000259" key="7">
    <source>
        <dbReference type="Pfam" id="PF04085"/>
    </source>
</evidence>
<feature type="transmembrane region" description="Helical" evidence="6">
    <location>
        <begin position="12"/>
        <end position="29"/>
    </location>
</feature>
<dbReference type="Gene3D" id="2.40.10.340">
    <property type="entry name" value="Rod shape-determining protein MreC, domain 1"/>
    <property type="match status" value="1"/>
</dbReference>
<dbReference type="Gene3D" id="2.40.10.350">
    <property type="entry name" value="Rod shape-determining protein MreC, domain 2"/>
    <property type="match status" value="1"/>
</dbReference>
<accession>A0A0B7GZU6</accession>
<evidence type="ECO:0000313" key="8">
    <source>
        <dbReference type="EMBL" id="CEN32816.1"/>
    </source>
</evidence>
<dbReference type="GO" id="GO:0008360">
    <property type="term" value="P:regulation of cell shape"/>
    <property type="evidence" value="ECO:0007669"/>
    <property type="project" value="UniProtKB-KW"/>
</dbReference>